<organism evidence="2 3">
    <name type="scientific">Candidatus Woykebacteria bacterium RBG_13_40_7b</name>
    <dbReference type="NCBI Taxonomy" id="1802594"/>
    <lineage>
        <taxon>Bacteria</taxon>
        <taxon>Candidatus Woykeibacteriota</taxon>
    </lineage>
</organism>
<dbReference type="Proteomes" id="UP000177103">
    <property type="component" value="Unassembled WGS sequence"/>
</dbReference>
<keyword evidence="1" id="KW-0472">Membrane</keyword>
<protein>
    <recommendedName>
        <fullName evidence="4">Methyltransferase domain-containing protein</fullName>
    </recommendedName>
</protein>
<dbReference type="SUPFAM" id="SSF53335">
    <property type="entry name" value="S-adenosyl-L-methionine-dependent methyltransferases"/>
    <property type="match status" value="1"/>
</dbReference>
<evidence type="ECO:0000313" key="3">
    <source>
        <dbReference type="Proteomes" id="UP000177103"/>
    </source>
</evidence>
<sequence length="249" mass="29088">MEFPRNLIGQLITKASKTNPRAIITPLRQAKASNFWNLSRALEMDLMARNPHLETPVFVDKNLFLDLGGFDESLDPIDDWYLHMLLREAGVTFARIITPITLRERINFRELIRRKYERSRKIPSFLDRFPNAPQPKLSNKLKILWQGRKKLLSKPLVSIGLLVLKTIEFFAFWWGMHLSVINQKKRIKNIYSLPEVAANYEKRRLGTNYQRYKHYSEIASLSAYLNTRNKNKILEVGCGTGRITSELIE</sequence>
<evidence type="ECO:0000256" key="1">
    <source>
        <dbReference type="SAM" id="Phobius"/>
    </source>
</evidence>
<dbReference type="AlphaFoldDB" id="A0A1G1WAG4"/>
<dbReference type="InterPro" id="IPR029044">
    <property type="entry name" value="Nucleotide-diphossugar_trans"/>
</dbReference>
<feature type="transmembrane region" description="Helical" evidence="1">
    <location>
        <begin position="156"/>
        <end position="176"/>
    </location>
</feature>
<keyword evidence="1" id="KW-1133">Transmembrane helix</keyword>
<evidence type="ECO:0000313" key="2">
    <source>
        <dbReference type="EMBL" id="OGY24520.1"/>
    </source>
</evidence>
<proteinExistence type="predicted"/>
<gene>
    <name evidence="2" type="ORF">A2Y57_01290</name>
</gene>
<dbReference type="InterPro" id="IPR029063">
    <property type="entry name" value="SAM-dependent_MTases_sf"/>
</dbReference>
<dbReference type="SUPFAM" id="SSF53448">
    <property type="entry name" value="Nucleotide-diphospho-sugar transferases"/>
    <property type="match status" value="1"/>
</dbReference>
<dbReference type="Gene3D" id="3.40.50.150">
    <property type="entry name" value="Vaccinia Virus protein VP39"/>
    <property type="match status" value="1"/>
</dbReference>
<dbReference type="EMBL" id="MHCQ01000023">
    <property type="protein sequence ID" value="OGY24520.1"/>
    <property type="molecule type" value="Genomic_DNA"/>
</dbReference>
<comment type="caution">
    <text evidence="2">The sequence shown here is derived from an EMBL/GenBank/DDBJ whole genome shotgun (WGS) entry which is preliminary data.</text>
</comment>
<evidence type="ECO:0008006" key="4">
    <source>
        <dbReference type="Google" id="ProtNLM"/>
    </source>
</evidence>
<accession>A0A1G1WAG4</accession>
<name>A0A1G1WAG4_9BACT</name>
<reference evidence="2 3" key="1">
    <citation type="journal article" date="2016" name="Nat. Commun.">
        <title>Thousands of microbial genomes shed light on interconnected biogeochemical processes in an aquifer system.</title>
        <authorList>
            <person name="Anantharaman K."/>
            <person name="Brown C.T."/>
            <person name="Hug L.A."/>
            <person name="Sharon I."/>
            <person name="Castelle C.J."/>
            <person name="Probst A.J."/>
            <person name="Thomas B.C."/>
            <person name="Singh A."/>
            <person name="Wilkins M.J."/>
            <person name="Karaoz U."/>
            <person name="Brodie E.L."/>
            <person name="Williams K.H."/>
            <person name="Hubbard S.S."/>
            <person name="Banfield J.F."/>
        </authorList>
    </citation>
    <scope>NUCLEOTIDE SEQUENCE [LARGE SCALE GENOMIC DNA]</scope>
</reference>
<keyword evidence="1" id="KW-0812">Transmembrane</keyword>